<keyword evidence="3" id="KW-1133">Transmembrane helix</keyword>
<comment type="similarity">
    <text evidence="1">Belongs to the beta type-B retroviral polymerase family. HERV class-II K(HML-2) pol subfamily.</text>
</comment>
<evidence type="ECO:0000313" key="5">
    <source>
        <dbReference type="EMBL" id="KAJ1182432.1"/>
    </source>
</evidence>
<keyword evidence="3" id="KW-0472">Membrane</keyword>
<dbReference type="SUPFAM" id="SSF56672">
    <property type="entry name" value="DNA/RNA polymerases"/>
    <property type="match status" value="1"/>
</dbReference>
<reference evidence="5" key="1">
    <citation type="journal article" date="2022" name="bioRxiv">
        <title>Sequencing and chromosome-scale assembly of the giantPleurodeles waltlgenome.</title>
        <authorList>
            <person name="Brown T."/>
            <person name="Elewa A."/>
            <person name="Iarovenko S."/>
            <person name="Subramanian E."/>
            <person name="Araus A.J."/>
            <person name="Petzold A."/>
            <person name="Susuki M."/>
            <person name="Suzuki K.-i.T."/>
            <person name="Hayashi T."/>
            <person name="Toyoda A."/>
            <person name="Oliveira C."/>
            <person name="Osipova E."/>
            <person name="Leigh N.D."/>
            <person name="Simon A."/>
            <person name="Yun M.H."/>
        </authorList>
    </citation>
    <scope>NUCLEOTIDE SEQUENCE</scope>
    <source>
        <strain evidence="5">20211129_DDA</strain>
        <tissue evidence="5">Liver</tissue>
    </source>
</reference>
<gene>
    <name evidence="5" type="ORF">NDU88_007622</name>
</gene>
<dbReference type="PROSITE" id="PS50878">
    <property type="entry name" value="RT_POL"/>
    <property type="match status" value="1"/>
</dbReference>
<evidence type="ECO:0000313" key="6">
    <source>
        <dbReference type="Proteomes" id="UP001066276"/>
    </source>
</evidence>
<evidence type="ECO:0000256" key="1">
    <source>
        <dbReference type="ARBA" id="ARBA00010879"/>
    </source>
</evidence>
<protein>
    <recommendedName>
        <fullName evidence="2">ribonuclease H</fullName>
        <ecNumber evidence="2">3.1.26.4</ecNumber>
    </recommendedName>
</protein>
<comment type="caution">
    <text evidence="5">The sequence shown here is derived from an EMBL/GenBank/DDBJ whole genome shotgun (WGS) entry which is preliminary data.</text>
</comment>
<keyword evidence="3" id="KW-0812">Transmembrane</keyword>
<dbReference type="EC" id="3.1.26.4" evidence="2"/>
<dbReference type="CDD" id="cd03714">
    <property type="entry name" value="RT_DIRS1"/>
    <property type="match status" value="1"/>
</dbReference>
<dbReference type="Gene3D" id="3.30.70.270">
    <property type="match status" value="1"/>
</dbReference>
<accession>A0AAV7U486</accession>
<keyword evidence="6" id="KW-1185">Reference proteome</keyword>
<dbReference type="PANTHER" id="PTHR33050">
    <property type="entry name" value="REVERSE TRANSCRIPTASE DOMAIN-CONTAINING PROTEIN"/>
    <property type="match status" value="1"/>
</dbReference>
<dbReference type="InterPro" id="IPR052055">
    <property type="entry name" value="Hepadnavirus_pol/RT"/>
</dbReference>
<sequence length="395" mass="43852">MEGRAIQLRQRGQPRGLAGTLTKDFVPEHNVGSSMTAPSAGVVIQSHNVSLCPAQRNSGGLLEGEGHMALLRQKGPTPVRLEFLRPWLRIYPDMDKARLLEWGFREGFRLGYQGPRQRRWADNLRSAKEHPQIVRDKIAKEVGLGRIAGPFYKWPSDALMISPLGVVPKKAQGEFRLIHHLSWPEGTSVNDFIAQEDSKVIYASVDDAIKLVLKCGTMAEMAKCDIQSAFRLLPIHPADFDLLGMQLDGNIYVDRVLPMGCSISCALFETFSTFLQWVFVKTSGHRWVTHYLDDFLFVGTAASGACGRALDTFQKLAQQAGVPLAPEKTEGPAPILTFLGIELDARTLVARLPTTKEAFEMVDLLLHVMMILMFVSDLWGSVMSVLGCKKVMYGN</sequence>
<name>A0AAV7U486_PLEWA</name>
<dbReference type="GO" id="GO:0004523">
    <property type="term" value="F:RNA-DNA hybrid ribonuclease activity"/>
    <property type="evidence" value="ECO:0007669"/>
    <property type="project" value="UniProtKB-EC"/>
</dbReference>
<dbReference type="Pfam" id="PF00078">
    <property type="entry name" value="RVT_1"/>
    <property type="match status" value="1"/>
</dbReference>
<organism evidence="5 6">
    <name type="scientific">Pleurodeles waltl</name>
    <name type="common">Iberian ribbed newt</name>
    <dbReference type="NCBI Taxonomy" id="8319"/>
    <lineage>
        <taxon>Eukaryota</taxon>
        <taxon>Metazoa</taxon>
        <taxon>Chordata</taxon>
        <taxon>Craniata</taxon>
        <taxon>Vertebrata</taxon>
        <taxon>Euteleostomi</taxon>
        <taxon>Amphibia</taxon>
        <taxon>Batrachia</taxon>
        <taxon>Caudata</taxon>
        <taxon>Salamandroidea</taxon>
        <taxon>Salamandridae</taxon>
        <taxon>Pleurodelinae</taxon>
        <taxon>Pleurodeles</taxon>
    </lineage>
</organism>
<proteinExistence type="inferred from homology"/>
<dbReference type="InterPro" id="IPR043502">
    <property type="entry name" value="DNA/RNA_pol_sf"/>
</dbReference>
<dbReference type="PANTHER" id="PTHR33050:SF8">
    <property type="entry name" value="REVERSE TRANSCRIPTASE DOMAIN-CONTAINING PROTEIN"/>
    <property type="match status" value="1"/>
</dbReference>
<dbReference type="EMBL" id="JANPWB010000006">
    <property type="protein sequence ID" value="KAJ1182432.1"/>
    <property type="molecule type" value="Genomic_DNA"/>
</dbReference>
<feature type="transmembrane region" description="Helical" evidence="3">
    <location>
        <begin position="364"/>
        <end position="386"/>
    </location>
</feature>
<dbReference type="Proteomes" id="UP001066276">
    <property type="component" value="Chromosome 3_2"/>
</dbReference>
<dbReference type="AlphaFoldDB" id="A0AAV7U486"/>
<evidence type="ECO:0000256" key="3">
    <source>
        <dbReference type="SAM" id="Phobius"/>
    </source>
</evidence>
<dbReference type="Gene3D" id="3.10.10.10">
    <property type="entry name" value="HIV Type 1 Reverse Transcriptase, subunit A, domain 1"/>
    <property type="match status" value="1"/>
</dbReference>
<dbReference type="InterPro" id="IPR000477">
    <property type="entry name" value="RT_dom"/>
</dbReference>
<evidence type="ECO:0000259" key="4">
    <source>
        <dbReference type="PROSITE" id="PS50878"/>
    </source>
</evidence>
<evidence type="ECO:0000256" key="2">
    <source>
        <dbReference type="ARBA" id="ARBA00012180"/>
    </source>
</evidence>
<dbReference type="InterPro" id="IPR043128">
    <property type="entry name" value="Rev_trsase/Diguanyl_cyclase"/>
</dbReference>
<feature type="domain" description="Reverse transcriptase" evidence="4">
    <location>
        <begin position="148"/>
        <end position="343"/>
    </location>
</feature>